<dbReference type="RefSeq" id="WP_188853640.1">
    <property type="nucleotide sequence ID" value="NZ_BMJJ01000010.1"/>
</dbReference>
<dbReference type="EMBL" id="BMJJ01000010">
    <property type="protein sequence ID" value="GGD31108.1"/>
    <property type="molecule type" value="Genomic_DNA"/>
</dbReference>
<sequence length="173" mass="19296">MRKLLSRVIKALRSILRALRRGAVYGANWLDGFAQGLFSGAEDVEEFEDNFVEERVVDEVQEKPRIAARDLGVAQRVKNCVLAIDAGRPTDQEFDLSRSDHRLANEWVMSLNDSGVRALRHMPMPALSRHLDISDSFRGSGLPRFPVTANEKAPVAVTEAPVDFKCAERHASP</sequence>
<reference evidence="1" key="1">
    <citation type="journal article" date="2014" name="Int. J. Syst. Evol. Microbiol.">
        <title>Complete genome sequence of Corynebacterium casei LMG S-19264T (=DSM 44701T), isolated from a smear-ripened cheese.</title>
        <authorList>
            <consortium name="US DOE Joint Genome Institute (JGI-PGF)"/>
            <person name="Walter F."/>
            <person name="Albersmeier A."/>
            <person name="Kalinowski J."/>
            <person name="Ruckert C."/>
        </authorList>
    </citation>
    <scope>NUCLEOTIDE SEQUENCE</scope>
    <source>
        <strain evidence="1">CGMCC 1.15493</strain>
    </source>
</reference>
<dbReference type="Proteomes" id="UP000613160">
    <property type="component" value="Unassembled WGS sequence"/>
</dbReference>
<protein>
    <submittedName>
        <fullName evidence="1">Uncharacterized protein</fullName>
    </submittedName>
</protein>
<keyword evidence="2" id="KW-1185">Reference proteome</keyword>
<evidence type="ECO:0000313" key="1">
    <source>
        <dbReference type="EMBL" id="GGD31108.1"/>
    </source>
</evidence>
<dbReference type="AlphaFoldDB" id="A0A917DE92"/>
<proteinExistence type="predicted"/>
<comment type="caution">
    <text evidence="1">The sequence shown here is derived from an EMBL/GenBank/DDBJ whole genome shotgun (WGS) entry which is preliminary data.</text>
</comment>
<accession>A0A917DE92</accession>
<reference evidence="1" key="2">
    <citation type="submission" date="2020-09" db="EMBL/GenBank/DDBJ databases">
        <authorList>
            <person name="Sun Q."/>
            <person name="Zhou Y."/>
        </authorList>
    </citation>
    <scope>NUCLEOTIDE SEQUENCE</scope>
    <source>
        <strain evidence="1">CGMCC 1.15493</strain>
    </source>
</reference>
<gene>
    <name evidence="1" type="ORF">GCM10011335_37670</name>
</gene>
<evidence type="ECO:0000313" key="2">
    <source>
        <dbReference type="Proteomes" id="UP000613160"/>
    </source>
</evidence>
<name>A0A917DE92_9HYPH</name>
<organism evidence="1 2">
    <name type="scientific">Aureimonas glaciei</name>
    <dbReference type="NCBI Taxonomy" id="1776957"/>
    <lineage>
        <taxon>Bacteria</taxon>
        <taxon>Pseudomonadati</taxon>
        <taxon>Pseudomonadota</taxon>
        <taxon>Alphaproteobacteria</taxon>
        <taxon>Hyphomicrobiales</taxon>
        <taxon>Aurantimonadaceae</taxon>
        <taxon>Aureimonas</taxon>
    </lineage>
</organism>